<name>A0A830BB61_9LAMI</name>
<protein>
    <submittedName>
        <fullName evidence="1">Uncharacterized protein</fullName>
    </submittedName>
</protein>
<dbReference type="Proteomes" id="UP000653305">
    <property type="component" value="Unassembled WGS sequence"/>
</dbReference>
<reference evidence="1" key="1">
    <citation type="submission" date="2020-07" db="EMBL/GenBank/DDBJ databases">
        <title>Ethylene signaling mediates host invasion by parasitic plants.</title>
        <authorList>
            <person name="Yoshida S."/>
        </authorList>
    </citation>
    <scope>NUCLEOTIDE SEQUENCE</scope>
    <source>
        <strain evidence="1">Okayama</strain>
    </source>
</reference>
<dbReference type="PANTHER" id="PTHR36071">
    <property type="entry name" value="DNA DOUBLE-STRAND BREAK REPAIR PROTEIN"/>
    <property type="match status" value="1"/>
</dbReference>
<keyword evidence="2" id="KW-1185">Reference proteome</keyword>
<dbReference type="PANTHER" id="PTHR36071:SF1">
    <property type="entry name" value="DNA DOUBLE-STRAND BREAK REPAIR PROTEIN"/>
    <property type="match status" value="1"/>
</dbReference>
<accession>A0A830BB61</accession>
<organism evidence="1 2">
    <name type="scientific">Phtheirospermum japonicum</name>
    <dbReference type="NCBI Taxonomy" id="374723"/>
    <lineage>
        <taxon>Eukaryota</taxon>
        <taxon>Viridiplantae</taxon>
        <taxon>Streptophyta</taxon>
        <taxon>Embryophyta</taxon>
        <taxon>Tracheophyta</taxon>
        <taxon>Spermatophyta</taxon>
        <taxon>Magnoliopsida</taxon>
        <taxon>eudicotyledons</taxon>
        <taxon>Gunneridae</taxon>
        <taxon>Pentapetalae</taxon>
        <taxon>asterids</taxon>
        <taxon>lamiids</taxon>
        <taxon>Lamiales</taxon>
        <taxon>Orobanchaceae</taxon>
        <taxon>Orobanchaceae incertae sedis</taxon>
        <taxon>Phtheirospermum</taxon>
    </lineage>
</organism>
<proteinExistence type="predicted"/>
<dbReference type="OrthoDB" id="767974at2759"/>
<dbReference type="AlphaFoldDB" id="A0A830BB61"/>
<gene>
    <name evidence="1" type="ORF">PHJA_000636800</name>
</gene>
<sequence length="490" mass="54905">MTNKGLFSLTKALTGGLTKFEKTNWNMKRTIKELLPKVIIAAKNDNISKTKLKQVFYLLNDPNNFSGPHVTCSTTTASEAYRAAAINVLDKLEDLPIKAVFAMHRKLRGVMNHVPSLIPSKSGYKREKLIILVKKMCMKVLSSLGEQDEPPEQLAGALGVASLTLKLIMNRTDVIDLRNFSPEIESLQTDIAKSIHLINHPSSVSLIELRKVQLLVDPNSKLSDRSLRSAIRNLLTDYLYECSDMDKIPDSLVEIVNIINRKSHQKQSSLSPKELMQEVIQKEVEHVLIVSAQAKQVVSDLLTRHGFDEDFVHAYMEDFEVSDAICVSNYDEHGGNFSEHYDEHSCDSYGYNSPSPVSPLCSSNRVLMDYEQCTAREKYLGQGGFKSEDTAICSANTPNCVSPLEETNIVGQQSNQYLEVQEACDATAMVVYRFVGDMLDKLAKIEGLELYHGDRLYLQSHSLDHEDSQESPGALSTSKFSEMWKNVIEC</sequence>
<evidence type="ECO:0000313" key="2">
    <source>
        <dbReference type="Proteomes" id="UP000653305"/>
    </source>
</evidence>
<comment type="caution">
    <text evidence="1">The sequence shown here is derived from an EMBL/GenBank/DDBJ whole genome shotgun (WGS) entry which is preliminary data.</text>
</comment>
<dbReference type="EMBL" id="BMAC01000096">
    <property type="protein sequence ID" value="GFP84930.1"/>
    <property type="molecule type" value="Genomic_DNA"/>
</dbReference>
<evidence type="ECO:0000313" key="1">
    <source>
        <dbReference type="EMBL" id="GFP84930.1"/>
    </source>
</evidence>